<dbReference type="RefSeq" id="WP_244751295.1">
    <property type="nucleotide sequence ID" value="NZ_CP095074.1"/>
</dbReference>
<organism evidence="2 3">
    <name type="scientific">Halobacillus shinanisalinarum</name>
    <dbReference type="NCBI Taxonomy" id="2932258"/>
    <lineage>
        <taxon>Bacteria</taxon>
        <taxon>Bacillati</taxon>
        <taxon>Bacillota</taxon>
        <taxon>Bacilli</taxon>
        <taxon>Bacillales</taxon>
        <taxon>Bacillaceae</taxon>
        <taxon>Halobacillus</taxon>
    </lineage>
</organism>
<proteinExistence type="predicted"/>
<feature type="region of interest" description="Disordered" evidence="1">
    <location>
        <begin position="1"/>
        <end position="25"/>
    </location>
</feature>
<gene>
    <name evidence="2" type="ORF">MUO14_14135</name>
</gene>
<name>A0ABY4GUI0_9BACI</name>
<evidence type="ECO:0000313" key="3">
    <source>
        <dbReference type="Proteomes" id="UP000831880"/>
    </source>
</evidence>
<feature type="compositionally biased region" description="Basic and acidic residues" evidence="1">
    <location>
        <begin position="1"/>
        <end position="16"/>
    </location>
</feature>
<evidence type="ECO:0000256" key="1">
    <source>
        <dbReference type="SAM" id="MobiDB-lite"/>
    </source>
</evidence>
<dbReference type="EMBL" id="CP095074">
    <property type="protein sequence ID" value="UOQ91684.1"/>
    <property type="molecule type" value="Genomic_DNA"/>
</dbReference>
<keyword evidence="3" id="KW-1185">Reference proteome</keyword>
<evidence type="ECO:0000313" key="2">
    <source>
        <dbReference type="EMBL" id="UOQ91684.1"/>
    </source>
</evidence>
<reference evidence="2 3" key="1">
    <citation type="submission" date="2022-04" db="EMBL/GenBank/DDBJ databases">
        <title>Halobacillus sp. isolated from saltern.</title>
        <authorList>
            <person name="Won M."/>
            <person name="Lee C.-M."/>
            <person name="Woen H.-Y."/>
            <person name="Kwon S.-W."/>
        </authorList>
    </citation>
    <scope>NUCLEOTIDE SEQUENCE [LARGE SCALE GENOMIC DNA]</scope>
    <source>
        <strain evidence="2 3">SSTM10-2</strain>
    </source>
</reference>
<accession>A0ABY4GUI0</accession>
<dbReference type="Proteomes" id="UP000831880">
    <property type="component" value="Chromosome"/>
</dbReference>
<sequence>MFSNKKELQDHVRISQEQESMNTDKLQEIKDGQYVELSAIAQYFF</sequence>
<protein>
    <submittedName>
        <fullName evidence="2">Manganese catalase family protein</fullName>
    </submittedName>
</protein>